<organism evidence="1 2">
    <name type="scientific">Vitis vinifera</name>
    <name type="common">Grape</name>
    <dbReference type="NCBI Taxonomy" id="29760"/>
    <lineage>
        <taxon>Eukaryota</taxon>
        <taxon>Viridiplantae</taxon>
        <taxon>Streptophyta</taxon>
        <taxon>Embryophyta</taxon>
        <taxon>Tracheophyta</taxon>
        <taxon>Spermatophyta</taxon>
        <taxon>Magnoliopsida</taxon>
        <taxon>eudicotyledons</taxon>
        <taxon>Gunneridae</taxon>
        <taxon>Pentapetalae</taxon>
        <taxon>rosids</taxon>
        <taxon>Vitales</taxon>
        <taxon>Vitaceae</taxon>
        <taxon>Viteae</taxon>
        <taxon>Vitis</taxon>
    </lineage>
</organism>
<proteinExistence type="predicted"/>
<reference evidence="1 2" key="1">
    <citation type="journal article" date="2018" name="PLoS Genet.">
        <title>Population sequencing reveals clonal diversity and ancestral inbreeding in the grapevine cultivar Chardonnay.</title>
        <authorList>
            <person name="Roach M.J."/>
            <person name="Johnson D.L."/>
            <person name="Bohlmann J."/>
            <person name="van Vuuren H.J."/>
            <person name="Jones S.J."/>
            <person name="Pretorius I.S."/>
            <person name="Schmidt S.A."/>
            <person name="Borneman A.R."/>
        </authorList>
    </citation>
    <scope>NUCLEOTIDE SEQUENCE [LARGE SCALE GENOMIC DNA]</scope>
    <source>
        <strain evidence="2">cv. Chardonnay</strain>
        <tissue evidence="1">Leaf</tissue>
    </source>
</reference>
<evidence type="ECO:0000313" key="2">
    <source>
        <dbReference type="Proteomes" id="UP000288805"/>
    </source>
</evidence>
<dbReference type="InterPro" id="IPR052343">
    <property type="entry name" value="Retrotransposon-Effector_Assoc"/>
</dbReference>
<name>A0A438HC41_VITVI</name>
<evidence type="ECO:0008006" key="3">
    <source>
        <dbReference type="Google" id="ProtNLM"/>
    </source>
</evidence>
<dbReference type="Proteomes" id="UP000288805">
    <property type="component" value="Unassembled WGS sequence"/>
</dbReference>
<comment type="caution">
    <text evidence="1">The sequence shown here is derived from an EMBL/GenBank/DDBJ whole genome shotgun (WGS) entry which is preliminary data.</text>
</comment>
<evidence type="ECO:0000313" key="1">
    <source>
        <dbReference type="EMBL" id="RVW81929.1"/>
    </source>
</evidence>
<gene>
    <name evidence="1" type="ORF">CK203_033220</name>
</gene>
<dbReference type="EMBL" id="QGNW01000246">
    <property type="protein sequence ID" value="RVW81929.1"/>
    <property type="molecule type" value="Genomic_DNA"/>
</dbReference>
<sequence length="646" mass="73381">MERGGRMLEGRNQAEEFGCGGRGCHGYLRKKVEGKGNGEAGLSGGEDARLDQCKPIHVVSQAHLDWALKKGGFSVGQGIVGKRGSPAEVWGGPFAMAIQALFGSTKERPLKETRASFSQSRLERWFDEELLAGGWFLQRREAGRRVSIADMWLLEEDARKGDQKGEGDFFLLEEGRDDKAGKEGDDEESWRIRERRDCSERVTGKKRKGQRPSRFDHELKKLEWGQNDRDEKIDKGWDFNMIRFPFERSRGGHLSPTMRRFSEVVEELELRDLPLHLGGGVHVGAIQVVLARLVSDHSSILLDGGGMRRGPTPFRFENMWLKEEGFKEELKQWWEGIQVSGSASFILTEKLKALKPFLRSWNKRRRNQINRIKVNERCLTEESEIKEEVSRTFQGLLIDPGDWKPSIDGLNFERLEEVDVERLEKLFSEEEVFEALFHETGRFVRSLNATFLVMIPKKGGAEDLKDFKPISLVGGFYKWGRQIMDAVLIANVAIDSILKSNRGAILCKLDIEKSYDHVDCSFFPGEWRPNGFFPKLKGFKARRPLSPYLFVVVMKAFSCLMKRAVAGGLKVNLVKSELILVGRVEIVEELANDFGYKIGNLPSTYLRMPLGAPLKFVGVWDGIKENFERDWLCGSDSTSQKRGGLP</sequence>
<protein>
    <recommendedName>
        <fullName evidence="3">Reverse transcriptase domain-containing protein</fullName>
    </recommendedName>
</protein>
<accession>A0A438HC41</accession>
<dbReference type="PANTHER" id="PTHR46890">
    <property type="entry name" value="NON-LTR RETROLELEMENT REVERSE TRANSCRIPTASE-LIKE PROTEIN-RELATED"/>
    <property type="match status" value="1"/>
</dbReference>
<dbReference type="AlphaFoldDB" id="A0A438HC41"/>
<dbReference type="PANTHER" id="PTHR46890:SF50">
    <property type="entry name" value="RNA-DIRECTED DNA POLYMERASE, EUKARYOTA, REVERSE TRANSCRIPTASE ZINC-BINDING DOMAIN PROTEIN-RELATED"/>
    <property type="match status" value="1"/>
</dbReference>